<keyword evidence="6 9" id="KW-1133">Transmembrane helix</keyword>
<evidence type="ECO:0000256" key="3">
    <source>
        <dbReference type="ARBA" id="ARBA00022475"/>
    </source>
</evidence>
<feature type="domain" description="Tripartite ATP-independent periplasmic transporters DctQ component" evidence="10">
    <location>
        <begin position="59"/>
        <end position="187"/>
    </location>
</feature>
<comment type="similarity">
    <text evidence="8 9">Belongs to the TRAP transporter small permease family.</text>
</comment>
<comment type="function">
    <text evidence="9">Part of the tripartite ATP-independent periplasmic (TRAP) transport system.</text>
</comment>
<dbReference type="GO" id="GO:0022857">
    <property type="term" value="F:transmembrane transporter activity"/>
    <property type="evidence" value="ECO:0007669"/>
    <property type="project" value="UniProtKB-UniRule"/>
</dbReference>
<protein>
    <recommendedName>
        <fullName evidence="9">TRAP transporter small permease protein</fullName>
    </recommendedName>
</protein>
<dbReference type="EMBL" id="CP028473">
    <property type="protein sequence ID" value="AVW90067.1"/>
    <property type="molecule type" value="Genomic_DNA"/>
</dbReference>
<dbReference type="InterPro" id="IPR007387">
    <property type="entry name" value="TRAP_DctQ"/>
</dbReference>
<dbReference type="InterPro" id="IPR055348">
    <property type="entry name" value="DctQ"/>
</dbReference>
<feature type="transmembrane region" description="Helical" evidence="9">
    <location>
        <begin position="36"/>
        <end position="63"/>
    </location>
</feature>
<evidence type="ECO:0000256" key="8">
    <source>
        <dbReference type="ARBA" id="ARBA00038436"/>
    </source>
</evidence>
<dbReference type="OrthoDB" id="4964541at2"/>
<evidence type="ECO:0000256" key="1">
    <source>
        <dbReference type="ARBA" id="ARBA00004429"/>
    </source>
</evidence>
<feature type="transmembrane region" description="Helical" evidence="9">
    <location>
        <begin position="122"/>
        <end position="143"/>
    </location>
</feature>
<dbReference type="Proteomes" id="UP000241447">
    <property type="component" value="Plasmid pCBLh4b"/>
</dbReference>
<evidence type="ECO:0000256" key="5">
    <source>
        <dbReference type="ARBA" id="ARBA00022692"/>
    </source>
</evidence>
<comment type="subcellular location">
    <subcellularLocation>
        <location evidence="1 9">Cell inner membrane</location>
        <topology evidence="1 9">Multi-pass membrane protein</topology>
    </subcellularLocation>
</comment>
<keyword evidence="3" id="KW-1003">Cell membrane</keyword>
<reference evidence="11 12" key="1">
    <citation type="submission" date="2018-03" db="EMBL/GenBank/DDBJ databases">
        <title>The Complete Genome of Celeribacter baekdonensis strain LH4, a Thiosulfate-Oxidizing Alphaproteobacterium Isolated from Gulf of Mexico Continental Slope Sediments.</title>
        <authorList>
            <person name="Flood B.E."/>
            <person name="Bailey J.V."/>
            <person name="Leprich D."/>
        </authorList>
    </citation>
    <scope>NUCLEOTIDE SEQUENCE [LARGE SCALE GENOMIC DNA]</scope>
    <source>
        <strain evidence="11 12">LH4</strain>
        <plasmid evidence="12">Plasmid pcblh4b</plasmid>
    </source>
</reference>
<name>A0A2R4LYV8_9RHOB</name>
<dbReference type="Pfam" id="PF04290">
    <property type="entry name" value="DctQ"/>
    <property type="match status" value="1"/>
</dbReference>
<feature type="transmembrane region" description="Helical" evidence="9">
    <location>
        <begin position="83"/>
        <end position="102"/>
    </location>
</feature>
<evidence type="ECO:0000256" key="2">
    <source>
        <dbReference type="ARBA" id="ARBA00022448"/>
    </source>
</evidence>
<evidence type="ECO:0000256" key="9">
    <source>
        <dbReference type="RuleBase" id="RU369079"/>
    </source>
</evidence>
<keyword evidence="7 9" id="KW-0472">Membrane</keyword>
<dbReference type="PANTHER" id="PTHR35011">
    <property type="entry name" value="2,3-DIKETO-L-GULONATE TRAP TRANSPORTER SMALL PERMEASE PROTEIN YIAM"/>
    <property type="match status" value="1"/>
</dbReference>
<evidence type="ECO:0000256" key="4">
    <source>
        <dbReference type="ARBA" id="ARBA00022519"/>
    </source>
</evidence>
<keyword evidence="11" id="KW-0614">Plasmid</keyword>
<keyword evidence="5 9" id="KW-0812">Transmembrane</keyword>
<proteinExistence type="inferred from homology"/>
<gene>
    <name evidence="11" type="ORF">DA792_02450</name>
</gene>
<sequence length="199" mass="22318">MHKRKDRSPAGTIQNQKQGVVSELTMKNFLRRVFRALLSGHDALVSAGFWLGSLALMSIVVIFAYEVVMRYFFDAPTKWASDFVSFLLLISVFLIIPHVTRLEGNVSVSILLDLLGERSSEVLRRLGFAVGAAVCLWVGYIFWQETHRLFLRGTVTLTTVPVPKWTLYAFILFGMLNSGVYFLRQALGDSFHGVKGAGK</sequence>
<dbReference type="AlphaFoldDB" id="A0A2R4LYV8"/>
<evidence type="ECO:0000313" key="11">
    <source>
        <dbReference type="EMBL" id="AVW90067.1"/>
    </source>
</evidence>
<evidence type="ECO:0000259" key="10">
    <source>
        <dbReference type="Pfam" id="PF04290"/>
    </source>
</evidence>
<geneLocation type="plasmid" evidence="12">
    <name>pcblh4b</name>
</geneLocation>
<feature type="transmembrane region" description="Helical" evidence="9">
    <location>
        <begin position="165"/>
        <end position="183"/>
    </location>
</feature>
<evidence type="ECO:0000256" key="6">
    <source>
        <dbReference type="ARBA" id="ARBA00022989"/>
    </source>
</evidence>
<dbReference type="GO" id="GO:0005886">
    <property type="term" value="C:plasma membrane"/>
    <property type="evidence" value="ECO:0007669"/>
    <property type="project" value="UniProtKB-SubCell"/>
</dbReference>
<dbReference type="PANTHER" id="PTHR35011:SF10">
    <property type="entry name" value="TRAP TRANSPORTER SMALL PERMEASE PROTEIN"/>
    <property type="match status" value="1"/>
</dbReference>
<dbReference type="KEGG" id="cbak:DA792_02450"/>
<comment type="subunit">
    <text evidence="9">The complex comprises the extracytoplasmic solute receptor protein and the two transmembrane proteins.</text>
</comment>
<dbReference type="GO" id="GO:0015740">
    <property type="term" value="P:C4-dicarboxylate transport"/>
    <property type="evidence" value="ECO:0007669"/>
    <property type="project" value="TreeGrafter"/>
</dbReference>
<evidence type="ECO:0000313" key="12">
    <source>
        <dbReference type="Proteomes" id="UP000241447"/>
    </source>
</evidence>
<keyword evidence="4 9" id="KW-0997">Cell inner membrane</keyword>
<evidence type="ECO:0000256" key="7">
    <source>
        <dbReference type="ARBA" id="ARBA00023136"/>
    </source>
</evidence>
<keyword evidence="2 9" id="KW-0813">Transport</keyword>
<organism evidence="11 12">
    <name type="scientific">Celeribacter baekdonensis</name>
    <dbReference type="NCBI Taxonomy" id="875171"/>
    <lineage>
        <taxon>Bacteria</taxon>
        <taxon>Pseudomonadati</taxon>
        <taxon>Pseudomonadota</taxon>
        <taxon>Alphaproteobacteria</taxon>
        <taxon>Rhodobacterales</taxon>
        <taxon>Roseobacteraceae</taxon>
        <taxon>Celeribacter</taxon>
    </lineage>
</organism>
<accession>A0A2R4LYV8</accession>